<comment type="caution">
    <text evidence="1">The sequence shown here is derived from an EMBL/GenBank/DDBJ whole genome shotgun (WGS) entry which is preliminary data.</text>
</comment>
<dbReference type="AlphaFoldDB" id="A0A8H7RRZ9"/>
<reference evidence="1 2" key="1">
    <citation type="submission" date="2020-12" db="EMBL/GenBank/DDBJ databases">
        <title>Metabolic potential, ecology and presence of endohyphal bacteria is reflected in genomic diversity of Mucoromycotina.</title>
        <authorList>
            <person name="Muszewska A."/>
            <person name="Okrasinska A."/>
            <person name="Steczkiewicz K."/>
            <person name="Drgas O."/>
            <person name="Orlowska M."/>
            <person name="Perlinska-Lenart U."/>
            <person name="Aleksandrzak-Piekarczyk T."/>
            <person name="Szatraj K."/>
            <person name="Zielenkiewicz U."/>
            <person name="Pilsyk S."/>
            <person name="Malc E."/>
            <person name="Mieczkowski P."/>
            <person name="Kruszewska J.S."/>
            <person name="Biernat P."/>
            <person name="Pawlowska J."/>
        </authorList>
    </citation>
    <scope>NUCLEOTIDE SEQUENCE [LARGE SCALE GENOMIC DNA]</scope>
    <source>
        <strain evidence="1 2">CBS 142.35</strain>
    </source>
</reference>
<dbReference type="GO" id="GO:0006898">
    <property type="term" value="P:receptor-mediated endocytosis"/>
    <property type="evidence" value="ECO:0007669"/>
    <property type="project" value="TreeGrafter"/>
</dbReference>
<dbReference type="GO" id="GO:0071439">
    <property type="term" value="C:clathrin complex"/>
    <property type="evidence" value="ECO:0007669"/>
    <property type="project" value="TreeGrafter"/>
</dbReference>
<dbReference type="Pfam" id="PF01394">
    <property type="entry name" value="Clathrin_propel"/>
    <property type="match status" value="1"/>
</dbReference>
<feature type="non-terminal residue" evidence="1">
    <location>
        <position position="1"/>
    </location>
</feature>
<dbReference type="EMBL" id="JAEPRB010000458">
    <property type="protein sequence ID" value="KAG2216086.1"/>
    <property type="molecule type" value="Genomic_DNA"/>
</dbReference>
<dbReference type="GO" id="GO:0030130">
    <property type="term" value="C:clathrin coat of trans-Golgi network vesicle"/>
    <property type="evidence" value="ECO:0007669"/>
    <property type="project" value="InterPro"/>
</dbReference>
<name>A0A8H7RRZ9_9FUNG</name>
<proteinExistence type="predicted"/>
<dbReference type="InterPro" id="IPR016025">
    <property type="entry name" value="Clathrin_H-chain_N"/>
</dbReference>
<gene>
    <name evidence="1" type="ORF">INT45_000878</name>
</gene>
<evidence type="ECO:0000313" key="1">
    <source>
        <dbReference type="EMBL" id="KAG2216086.1"/>
    </source>
</evidence>
<protein>
    <recommendedName>
        <fullName evidence="3">Clathrin heavy chain</fullName>
    </recommendedName>
</protein>
<keyword evidence="2" id="KW-1185">Reference proteome</keyword>
<dbReference type="Gene3D" id="2.130.10.110">
    <property type="entry name" value="Clathrin heavy-chain terminal domain"/>
    <property type="match status" value="2"/>
</dbReference>
<dbReference type="GO" id="GO:0030479">
    <property type="term" value="C:actin cortical patch"/>
    <property type="evidence" value="ECO:0007669"/>
    <property type="project" value="TreeGrafter"/>
</dbReference>
<feature type="non-terminal residue" evidence="1">
    <location>
        <position position="125"/>
    </location>
</feature>
<dbReference type="GO" id="GO:0030132">
    <property type="term" value="C:clathrin coat of coated pit"/>
    <property type="evidence" value="ECO:0007669"/>
    <property type="project" value="InterPro"/>
</dbReference>
<dbReference type="Proteomes" id="UP000646827">
    <property type="component" value="Unassembled WGS sequence"/>
</dbReference>
<dbReference type="PANTHER" id="PTHR10292:SF1">
    <property type="entry name" value="CLATHRIN HEAVY CHAIN"/>
    <property type="match status" value="1"/>
</dbReference>
<dbReference type="PANTHER" id="PTHR10292">
    <property type="entry name" value="CLATHRIN HEAVY CHAIN RELATED"/>
    <property type="match status" value="1"/>
</dbReference>
<dbReference type="GO" id="GO:0005198">
    <property type="term" value="F:structural molecule activity"/>
    <property type="evidence" value="ECO:0007669"/>
    <property type="project" value="InterPro"/>
</dbReference>
<evidence type="ECO:0008006" key="3">
    <source>
        <dbReference type="Google" id="ProtNLM"/>
    </source>
</evidence>
<dbReference type="InterPro" id="IPR022365">
    <property type="entry name" value="Clathrin_H-chain_propeller_rpt"/>
</dbReference>
<dbReference type="GO" id="GO:0005829">
    <property type="term" value="C:cytosol"/>
    <property type="evidence" value="ECO:0007669"/>
    <property type="project" value="GOC"/>
</dbReference>
<organism evidence="1 2">
    <name type="scientific">Circinella minor</name>
    <dbReference type="NCBI Taxonomy" id="1195481"/>
    <lineage>
        <taxon>Eukaryota</taxon>
        <taxon>Fungi</taxon>
        <taxon>Fungi incertae sedis</taxon>
        <taxon>Mucoromycota</taxon>
        <taxon>Mucoromycotina</taxon>
        <taxon>Mucoromycetes</taxon>
        <taxon>Mucorales</taxon>
        <taxon>Lichtheimiaceae</taxon>
        <taxon>Circinella</taxon>
    </lineage>
</organism>
<dbReference type="GO" id="GO:0032051">
    <property type="term" value="F:clathrin light chain binding"/>
    <property type="evidence" value="ECO:0007669"/>
    <property type="project" value="TreeGrafter"/>
</dbReference>
<evidence type="ECO:0000313" key="2">
    <source>
        <dbReference type="Proteomes" id="UP000646827"/>
    </source>
</evidence>
<accession>A0A8H7RRZ9</accession>
<sequence length="125" mass="13810">LQSLGVNAASIGFSTLTLESERFICVREQVNGTNQVAIIDLANNNEMMRRLITTYSIIMHPTTKVTALKASRQLQVFNLETKTEVKSHSMPEVFIGISAQQGRVVGSMQLYSKDHGVSQFIEGHA</sequence>
<dbReference type="OrthoDB" id="2113814at2759"/>
<dbReference type="GO" id="GO:0006895">
    <property type="term" value="P:Golgi to endosome transport"/>
    <property type="evidence" value="ECO:0007669"/>
    <property type="project" value="TreeGrafter"/>
</dbReference>
<dbReference type="SUPFAM" id="SSF50989">
    <property type="entry name" value="Clathrin heavy-chain terminal domain"/>
    <property type="match status" value="1"/>
</dbReference>
<dbReference type="GO" id="GO:0006886">
    <property type="term" value="P:intracellular protein transport"/>
    <property type="evidence" value="ECO:0007669"/>
    <property type="project" value="InterPro"/>
</dbReference>